<dbReference type="AlphaFoldDB" id="A0A2T1GN46"/>
<evidence type="ECO:0008006" key="3">
    <source>
        <dbReference type="Google" id="ProtNLM"/>
    </source>
</evidence>
<accession>A0A2T1GN46</accession>
<comment type="caution">
    <text evidence="1">The sequence shown here is derived from an EMBL/GenBank/DDBJ whole genome shotgun (WGS) entry which is preliminary data.</text>
</comment>
<organism evidence="1 2">
    <name type="scientific">Chamaesiphon polymorphus CCALA 037</name>
    <dbReference type="NCBI Taxonomy" id="2107692"/>
    <lineage>
        <taxon>Bacteria</taxon>
        <taxon>Bacillati</taxon>
        <taxon>Cyanobacteriota</taxon>
        <taxon>Cyanophyceae</taxon>
        <taxon>Gomontiellales</taxon>
        <taxon>Chamaesiphonaceae</taxon>
        <taxon>Chamaesiphon</taxon>
    </lineage>
</organism>
<dbReference type="EMBL" id="PVWO01000008">
    <property type="protein sequence ID" value="PSB59333.1"/>
    <property type="molecule type" value="Genomic_DNA"/>
</dbReference>
<keyword evidence="2" id="KW-1185">Reference proteome</keyword>
<evidence type="ECO:0000313" key="2">
    <source>
        <dbReference type="Proteomes" id="UP000238937"/>
    </source>
</evidence>
<dbReference type="SUPFAM" id="SSF48452">
    <property type="entry name" value="TPR-like"/>
    <property type="match status" value="1"/>
</dbReference>
<reference evidence="1 2" key="1">
    <citation type="submission" date="2018-03" db="EMBL/GenBank/DDBJ databases">
        <title>The ancient ancestry and fast evolution of plastids.</title>
        <authorList>
            <person name="Moore K.R."/>
            <person name="Magnabosco C."/>
            <person name="Momper L."/>
            <person name="Gold D.A."/>
            <person name="Bosak T."/>
            <person name="Fournier G.P."/>
        </authorList>
    </citation>
    <scope>NUCLEOTIDE SEQUENCE [LARGE SCALE GENOMIC DNA]</scope>
    <source>
        <strain evidence="1 2">CCALA 037</strain>
    </source>
</reference>
<sequence length="206" mass="24088">MTMPIPESIYEEIDNIIDIPRSDRDDRFSAIDEVISHIQSLLLAPEYSSSSCERAELLYLLGYTYYQYPDRNNDRNIYTNVEKSLLAAIEIKADYSIAWLYLGHNAYDMGKYRDAIERFSNCQEEHFNSFYRLILLEMKLCCSINIEGLATMLSEVERFIDQLENHDPPEDIFPYVLTSILEKDTLNLEIFPKNQATILLSRLQKC</sequence>
<dbReference type="Proteomes" id="UP000238937">
    <property type="component" value="Unassembled WGS sequence"/>
</dbReference>
<evidence type="ECO:0000313" key="1">
    <source>
        <dbReference type="EMBL" id="PSB59333.1"/>
    </source>
</evidence>
<dbReference type="InterPro" id="IPR011990">
    <property type="entry name" value="TPR-like_helical_dom_sf"/>
</dbReference>
<proteinExistence type="predicted"/>
<protein>
    <recommendedName>
        <fullName evidence="3">Tetratricopeptide repeat protein</fullName>
    </recommendedName>
</protein>
<gene>
    <name evidence="1" type="ORF">C7B77_01440</name>
</gene>
<dbReference type="Gene3D" id="1.25.40.10">
    <property type="entry name" value="Tetratricopeptide repeat domain"/>
    <property type="match status" value="1"/>
</dbReference>
<name>A0A2T1GN46_9CYAN</name>